<dbReference type="AlphaFoldDB" id="A0A6L6HR96"/>
<dbReference type="Pfam" id="PF03358">
    <property type="entry name" value="FMN_red"/>
    <property type="match status" value="1"/>
</dbReference>
<organism evidence="6 7">
    <name type="scientific">Paracoccus lichenicola</name>
    <dbReference type="NCBI Taxonomy" id="2665644"/>
    <lineage>
        <taxon>Bacteria</taxon>
        <taxon>Pseudomonadati</taxon>
        <taxon>Pseudomonadota</taxon>
        <taxon>Alphaproteobacteria</taxon>
        <taxon>Rhodobacterales</taxon>
        <taxon>Paracoccaceae</taxon>
        <taxon>Paracoccus</taxon>
    </lineage>
</organism>
<dbReference type="PANTHER" id="PTHR43408:SF2">
    <property type="entry name" value="FMN REDUCTASE (NADPH)"/>
    <property type="match status" value="1"/>
</dbReference>
<comment type="similarity">
    <text evidence="1">Belongs to the SsuE family.</text>
</comment>
<keyword evidence="7" id="KW-1185">Reference proteome</keyword>
<dbReference type="InterPro" id="IPR005025">
    <property type="entry name" value="FMN_Rdtase-like_dom"/>
</dbReference>
<protein>
    <submittedName>
        <fullName evidence="6">FMN reductase</fullName>
    </submittedName>
</protein>
<dbReference type="PANTHER" id="PTHR43408">
    <property type="entry name" value="FMN REDUCTASE (NADPH)"/>
    <property type="match status" value="1"/>
</dbReference>
<evidence type="ECO:0000313" key="7">
    <source>
        <dbReference type="Proteomes" id="UP000481417"/>
    </source>
</evidence>
<feature type="domain" description="NADPH-dependent FMN reductase-like" evidence="5">
    <location>
        <begin position="4"/>
        <end position="144"/>
    </location>
</feature>
<keyword evidence="2" id="KW-0285">Flavoprotein</keyword>
<evidence type="ECO:0000259" key="5">
    <source>
        <dbReference type="Pfam" id="PF03358"/>
    </source>
</evidence>
<evidence type="ECO:0000313" key="6">
    <source>
        <dbReference type="EMBL" id="MTE00575.1"/>
    </source>
</evidence>
<comment type="caution">
    <text evidence="6">The sequence shown here is derived from an EMBL/GenBank/DDBJ whole genome shotgun (WGS) entry which is preliminary data.</text>
</comment>
<evidence type="ECO:0000256" key="2">
    <source>
        <dbReference type="ARBA" id="ARBA00022630"/>
    </source>
</evidence>
<evidence type="ECO:0000256" key="1">
    <source>
        <dbReference type="ARBA" id="ARBA00005990"/>
    </source>
</evidence>
<dbReference type="Gene3D" id="3.40.50.360">
    <property type="match status" value="1"/>
</dbReference>
<evidence type="ECO:0000256" key="4">
    <source>
        <dbReference type="ARBA" id="ARBA00023002"/>
    </source>
</evidence>
<dbReference type="GO" id="GO:0016491">
    <property type="term" value="F:oxidoreductase activity"/>
    <property type="evidence" value="ECO:0007669"/>
    <property type="project" value="UniProtKB-KW"/>
</dbReference>
<keyword evidence="3" id="KW-0288">FMN</keyword>
<dbReference type="EMBL" id="WMBT01000004">
    <property type="protein sequence ID" value="MTE00575.1"/>
    <property type="molecule type" value="Genomic_DNA"/>
</dbReference>
<evidence type="ECO:0000256" key="3">
    <source>
        <dbReference type="ARBA" id="ARBA00022643"/>
    </source>
</evidence>
<proteinExistence type="inferred from homology"/>
<dbReference type="InterPro" id="IPR051814">
    <property type="entry name" value="NAD(P)H-dep_FMN_reductase"/>
</dbReference>
<sequence length="185" mass="19676">MAFRIAAFSGSLSAPSKTRALVDLALDKLTRRFDVIGASYDLTDLQPSLGGAGRLEDLEPLPLTIVQSLVGADALILGAPVYKGSYPGLFKHLFDLIDPEALRHKPVLLTATGGGDRHALVIEHQLRPLMGFFEAATLSTGVYAGAADFRDGIPASPALLDRLDRAIDQFAPFIPRENPALSVAA</sequence>
<reference evidence="6 7" key="1">
    <citation type="submission" date="2019-11" db="EMBL/GenBank/DDBJ databases">
        <authorList>
            <person name="Lang L."/>
        </authorList>
    </citation>
    <scope>NUCLEOTIDE SEQUENCE [LARGE SCALE GENOMIC DNA]</scope>
    <source>
        <strain evidence="6 7">YIM 132242</strain>
    </source>
</reference>
<dbReference type="Proteomes" id="UP000481417">
    <property type="component" value="Unassembled WGS sequence"/>
</dbReference>
<dbReference type="RefSeq" id="WP_154764638.1">
    <property type="nucleotide sequence ID" value="NZ_WMBT01000004.1"/>
</dbReference>
<dbReference type="InterPro" id="IPR029039">
    <property type="entry name" value="Flavoprotein-like_sf"/>
</dbReference>
<accession>A0A6L6HR96</accession>
<keyword evidence="4" id="KW-0560">Oxidoreductase</keyword>
<dbReference type="SUPFAM" id="SSF52218">
    <property type="entry name" value="Flavoproteins"/>
    <property type="match status" value="1"/>
</dbReference>
<gene>
    <name evidence="6" type="ORF">GIY56_09775</name>
</gene>
<name>A0A6L6HR96_9RHOB</name>